<name>A0AAD3Y2N7_NEPGR</name>
<dbReference type="PANTHER" id="PTHR31631">
    <property type="entry name" value="PROTEIN NETWORKED 2D"/>
    <property type="match status" value="1"/>
</dbReference>
<reference evidence="1" key="1">
    <citation type="submission" date="2023-05" db="EMBL/GenBank/DDBJ databases">
        <title>Nepenthes gracilis genome sequencing.</title>
        <authorList>
            <person name="Fukushima K."/>
        </authorList>
    </citation>
    <scope>NUCLEOTIDE SEQUENCE</scope>
    <source>
        <strain evidence="1">SING2019-196</strain>
    </source>
</reference>
<protein>
    <submittedName>
        <fullName evidence="1">Uncharacterized protein</fullName>
    </submittedName>
</protein>
<sequence>MLVVIFQQGNRQIKEADVPNWPLMFMNRLEGKKKVLLPVYNSVLGNYNETKNKLSKAEKKSQDDLPELAILVQLKELKGTNLFKDEEIQPIQKR</sequence>
<organism evidence="1 2">
    <name type="scientific">Nepenthes gracilis</name>
    <name type="common">Slender pitcher plant</name>
    <dbReference type="NCBI Taxonomy" id="150966"/>
    <lineage>
        <taxon>Eukaryota</taxon>
        <taxon>Viridiplantae</taxon>
        <taxon>Streptophyta</taxon>
        <taxon>Embryophyta</taxon>
        <taxon>Tracheophyta</taxon>
        <taxon>Spermatophyta</taxon>
        <taxon>Magnoliopsida</taxon>
        <taxon>eudicotyledons</taxon>
        <taxon>Gunneridae</taxon>
        <taxon>Pentapetalae</taxon>
        <taxon>Caryophyllales</taxon>
        <taxon>Nepenthaceae</taxon>
        <taxon>Nepenthes</taxon>
    </lineage>
</organism>
<keyword evidence="2" id="KW-1185">Reference proteome</keyword>
<accession>A0AAD3Y2N7</accession>
<dbReference type="EMBL" id="BSYO01000029">
    <property type="protein sequence ID" value="GMH25290.1"/>
    <property type="molecule type" value="Genomic_DNA"/>
</dbReference>
<dbReference type="PANTHER" id="PTHR31631:SF0">
    <property type="entry name" value="PROTEIN NETWORKED 2D"/>
    <property type="match status" value="1"/>
</dbReference>
<gene>
    <name evidence="1" type="ORF">Nepgr_027133</name>
</gene>
<proteinExistence type="predicted"/>
<comment type="caution">
    <text evidence="1">The sequence shown here is derived from an EMBL/GenBank/DDBJ whole genome shotgun (WGS) entry which is preliminary data.</text>
</comment>
<dbReference type="AlphaFoldDB" id="A0AAD3Y2N7"/>
<evidence type="ECO:0000313" key="1">
    <source>
        <dbReference type="EMBL" id="GMH25290.1"/>
    </source>
</evidence>
<evidence type="ECO:0000313" key="2">
    <source>
        <dbReference type="Proteomes" id="UP001279734"/>
    </source>
</evidence>
<dbReference type="Proteomes" id="UP001279734">
    <property type="component" value="Unassembled WGS sequence"/>
</dbReference>